<keyword evidence="4" id="KW-1185">Reference proteome</keyword>
<accession>A0ABT4CDX9</accession>
<evidence type="ECO:0000256" key="1">
    <source>
        <dbReference type="SAM" id="MobiDB-lite"/>
    </source>
</evidence>
<dbReference type="InterPro" id="IPR024344">
    <property type="entry name" value="MDMPI_metal-binding"/>
</dbReference>
<comment type="caution">
    <text evidence="3">The sequence shown here is derived from an EMBL/GenBank/DDBJ whole genome shotgun (WGS) entry which is preliminary data.</text>
</comment>
<dbReference type="RefSeq" id="WP_268112146.1">
    <property type="nucleotide sequence ID" value="NZ_JAPPUX010000003.1"/>
</dbReference>
<keyword evidence="3" id="KW-0413">Isomerase</keyword>
<evidence type="ECO:0000313" key="4">
    <source>
        <dbReference type="Proteomes" id="UP001074726"/>
    </source>
</evidence>
<sequence length="218" mass="23074">MARFPMTALLAESYDALAGVVSGLREDDAWAPTGCTGWSVRDLLWHLNADAVRGLVAAHTPAERDADCDAVAYWRSWGSDPDADEQNRRLTRVEAGLHGFAALRERYLEAAAATTRALAAAPADAVVATQGHALRVDDLASTWAVEATLHHADLVAHLDAPGPPAAGLAEARRVVTALLGRPLDGWTSERVVLVGTGRAEPTPTERSGLDGVEVPVFS</sequence>
<dbReference type="Gene3D" id="1.20.120.450">
    <property type="entry name" value="dinb family like domain"/>
    <property type="match status" value="1"/>
</dbReference>
<gene>
    <name evidence="3" type="ORF">NYO98_12960</name>
</gene>
<dbReference type="Pfam" id="PF11716">
    <property type="entry name" value="MDMPI_N"/>
    <property type="match status" value="1"/>
</dbReference>
<dbReference type="InterPro" id="IPR034660">
    <property type="entry name" value="DinB/YfiT-like"/>
</dbReference>
<reference evidence="3" key="1">
    <citation type="submission" date="2022-08" db="EMBL/GenBank/DDBJ databases">
        <title>Genome sequencing of Nocardioides sp. STR2.</title>
        <authorList>
            <person name="So Y."/>
        </authorList>
    </citation>
    <scope>NUCLEOTIDE SEQUENCE</scope>
    <source>
        <strain evidence="3">STR2</strain>
    </source>
</reference>
<evidence type="ECO:0000313" key="3">
    <source>
        <dbReference type="EMBL" id="MCY4727191.1"/>
    </source>
</evidence>
<organism evidence="3 4">
    <name type="scientific">Nocardioides pini</name>
    <dbReference type="NCBI Taxonomy" id="2975053"/>
    <lineage>
        <taxon>Bacteria</taxon>
        <taxon>Bacillati</taxon>
        <taxon>Actinomycetota</taxon>
        <taxon>Actinomycetes</taxon>
        <taxon>Propionibacteriales</taxon>
        <taxon>Nocardioidaceae</taxon>
        <taxon>Nocardioides</taxon>
    </lineage>
</organism>
<proteinExistence type="predicted"/>
<protein>
    <submittedName>
        <fullName evidence="3">Maleylpyruvate isomerase N-terminal domain-containing protein</fullName>
    </submittedName>
</protein>
<dbReference type="SUPFAM" id="SSF109854">
    <property type="entry name" value="DinB/YfiT-like putative metalloenzymes"/>
    <property type="match status" value="1"/>
</dbReference>
<name>A0ABT4CDX9_9ACTN</name>
<dbReference type="GO" id="GO:0016853">
    <property type="term" value="F:isomerase activity"/>
    <property type="evidence" value="ECO:0007669"/>
    <property type="project" value="UniProtKB-KW"/>
</dbReference>
<dbReference type="Proteomes" id="UP001074726">
    <property type="component" value="Unassembled WGS sequence"/>
</dbReference>
<evidence type="ECO:0000259" key="2">
    <source>
        <dbReference type="Pfam" id="PF11716"/>
    </source>
</evidence>
<feature type="region of interest" description="Disordered" evidence="1">
    <location>
        <begin position="199"/>
        <end position="218"/>
    </location>
</feature>
<dbReference type="EMBL" id="JAPPUX010000003">
    <property type="protein sequence ID" value="MCY4727191.1"/>
    <property type="molecule type" value="Genomic_DNA"/>
</dbReference>
<feature type="domain" description="Mycothiol-dependent maleylpyruvate isomerase metal-binding" evidence="2">
    <location>
        <begin position="11"/>
        <end position="154"/>
    </location>
</feature>